<feature type="signal peptide" evidence="2">
    <location>
        <begin position="1"/>
        <end position="26"/>
    </location>
</feature>
<proteinExistence type="predicted"/>
<dbReference type="PANTHER" id="PTHR11559">
    <property type="entry name" value="CARBOXYLESTERASE"/>
    <property type="match status" value="1"/>
</dbReference>
<reference evidence="5" key="1">
    <citation type="submission" date="2025-08" db="UniProtKB">
        <authorList>
            <consortium name="RefSeq"/>
        </authorList>
    </citation>
    <scope>IDENTIFICATION</scope>
    <source>
        <tissue evidence="5">Whole organism</tissue>
    </source>
</reference>
<keyword evidence="2" id="KW-0732">Signal</keyword>
<evidence type="ECO:0000256" key="1">
    <source>
        <dbReference type="ARBA" id="ARBA00023180"/>
    </source>
</evidence>
<dbReference type="Gene3D" id="3.40.50.1820">
    <property type="entry name" value="alpha/beta hydrolase"/>
    <property type="match status" value="1"/>
</dbReference>
<keyword evidence="1" id="KW-0325">Glycoprotein</keyword>
<evidence type="ECO:0000313" key="4">
    <source>
        <dbReference type="Proteomes" id="UP000504606"/>
    </source>
</evidence>
<dbReference type="Pfam" id="PF00135">
    <property type="entry name" value="COesterase"/>
    <property type="match status" value="1"/>
</dbReference>
<dbReference type="RefSeq" id="XP_026276097.1">
    <property type="nucleotide sequence ID" value="XM_026420312.2"/>
</dbReference>
<evidence type="ECO:0000256" key="2">
    <source>
        <dbReference type="SAM" id="SignalP"/>
    </source>
</evidence>
<dbReference type="KEGG" id="foc:113204928"/>
<dbReference type="AlphaFoldDB" id="A0A6J1S503"/>
<protein>
    <submittedName>
        <fullName evidence="5">Venom carboxylesterase-6-like</fullName>
    </submittedName>
</protein>
<organism evidence="4 5">
    <name type="scientific">Frankliniella occidentalis</name>
    <name type="common">Western flower thrips</name>
    <name type="synonym">Euthrips occidentalis</name>
    <dbReference type="NCBI Taxonomy" id="133901"/>
    <lineage>
        <taxon>Eukaryota</taxon>
        <taxon>Metazoa</taxon>
        <taxon>Ecdysozoa</taxon>
        <taxon>Arthropoda</taxon>
        <taxon>Hexapoda</taxon>
        <taxon>Insecta</taxon>
        <taxon>Pterygota</taxon>
        <taxon>Neoptera</taxon>
        <taxon>Paraneoptera</taxon>
        <taxon>Thysanoptera</taxon>
        <taxon>Terebrantia</taxon>
        <taxon>Thripoidea</taxon>
        <taxon>Thripidae</taxon>
        <taxon>Frankliniella</taxon>
    </lineage>
</organism>
<dbReference type="InterPro" id="IPR050309">
    <property type="entry name" value="Type-B_Carboxylest/Lipase"/>
</dbReference>
<feature type="chain" id="PRO_5027037207" evidence="2">
    <location>
        <begin position="27"/>
        <end position="617"/>
    </location>
</feature>
<evidence type="ECO:0000259" key="3">
    <source>
        <dbReference type="Pfam" id="PF00135"/>
    </source>
</evidence>
<name>A0A6J1S503_FRAOC</name>
<sequence>MAGPMRVSVLLLALLVAAAVVADAQAKEEPKRGKTVKKQLKMEPEVEADGPEVELSVGWLNGRWLTTKAGRRVAAFTAVPYAKPPVGDLRFQAPVPAEAWTGARDSPPLQDVPVCMQHENAATTQGMTRSEDCLYLNVFTPKPSNGTQDGTALPVLVWLHGGALGSFNEGGSGAYGPEYLLDRELVLVTLNYRVGALGFLSTGDAAASGNWGLKDQQLALRWVREHIAALGGDPDKVTLMGHAAGAVSTHCHLMARSSGGLFHRAVSMGGSALTAGLPQSGAAARRLALRLGAKLGCRDAVGEASTAKQSAELLSCLRDKPARDLVAHESELRDEGLCPLVTWGPVVEGGEHYEGQVVVPFLDMHPIDTITSGLALDVPWLAGLNINEGGLWAAAIQGSKQLEAIDANLNVMAPVCFGFNDTARPEDLPEIMQEIREFYFGANNLTRENIYDLSNMFTDGVVLSSLDEAMRLHAAYLPATAPAFLYLLSHRGQHSAAEAYAQRLGVVHGDELFHLFPMGVDQDAADAGASKKFIDLLLNFAITGNPTPPGDERYTFPWKPVESEELEFIEFSQNGRLLKGRGLLGHRAHFWSALALSERNVQNMEASVRFTRVRDEF</sequence>
<evidence type="ECO:0000313" key="5">
    <source>
        <dbReference type="RefSeq" id="XP_026276097.1"/>
    </source>
</evidence>
<accession>A0A6J1S503</accession>
<dbReference type="PROSITE" id="PS00941">
    <property type="entry name" value="CARBOXYLESTERASE_B_2"/>
    <property type="match status" value="1"/>
</dbReference>
<dbReference type="InterPro" id="IPR002018">
    <property type="entry name" value="CarbesteraseB"/>
</dbReference>
<dbReference type="SUPFAM" id="SSF53474">
    <property type="entry name" value="alpha/beta-Hydrolases"/>
    <property type="match status" value="1"/>
</dbReference>
<feature type="domain" description="Carboxylesterase type B" evidence="3">
    <location>
        <begin position="50"/>
        <end position="576"/>
    </location>
</feature>
<gene>
    <name evidence="5" type="primary">LOC113204928</name>
</gene>
<keyword evidence="4" id="KW-1185">Reference proteome</keyword>
<dbReference type="GeneID" id="113204928"/>
<dbReference type="OrthoDB" id="19653at2759"/>
<dbReference type="InterPro" id="IPR019819">
    <property type="entry name" value="Carboxylesterase_B_CS"/>
</dbReference>
<dbReference type="InterPro" id="IPR029058">
    <property type="entry name" value="AB_hydrolase_fold"/>
</dbReference>
<dbReference type="Proteomes" id="UP000504606">
    <property type="component" value="Unplaced"/>
</dbReference>